<evidence type="ECO:0000256" key="2">
    <source>
        <dbReference type="SAM" id="Phobius"/>
    </source>
</evidence>
<reference evidence="3 4" key="1">
    <citation type="submission" date="2020-06" db="EMBL/GenBank/DDBJ databases">
        <authorList>
            <person name="Chuat V."/>
        </authorList>
    </citation>
    <scope>NUCLEOTIDE SEQUENCE [LARGE SCALE GENOMIC DNA]</scope>
    <source>
        <strain evidence="3">STH_CIRM_998</strain>
    </source>
</reference>
<feature type="compositionally biased region" description="Basic and acidic residues" evidence="1">
    <location>
        <begin position="40"/>
        <end position="50"/>
    </location>
</feature>
<keyword evidence="2" id="KW-1133">Transmembrane helix</keyword>
<name>A0A7U7C6A7_STRTR</name>
<keyword evidence="2" id="KW-0472">Membrane</keyword>
<dbReference type="Proteomes" id="UP000509791">
    <property type="component" value="Chromosome"/>
</dbReference>
<proteinExistence type="predicted"/>
<evidence type="ECO:0000256" key="1">
    <source>
        <dbReference type="SAM" id="MobiDB-lite"/>
    </source>
</evidence>
<feature type="transmembrane region" description="Helical" evidence="2">
    <location>
        <begin position="6"/>
        <end position="25"/>
    </location>
</feature>
<feature type="compositionally biased region" description="Low complexity" evidence="1">
    <location>
        <begin position="29"/>
        <end position="39"/>
    </location>
</feature>
<feature type="region of interest" description="Disordered" evidence="1">
    <location>
        <begin position="27"/>
        <end position="50"/>
    </location>
</feature>
<sequence>MLSIIATGIAGLTIFVSIGGLIFQISQNSSDSTSSSKTSKVADKDDDDKK</sequence>
<protein>
    <submittedName>
        <fullName evidence="3">Uncharacterized protein</fullName>
    </submittedName>
</protein>
<gene>
    <name evidence="3" type="ORF">STHERMO_0557</name>
</gene>
<accession>A0A7U7C6A7</accession>
<keyword evidence="2" id="KW-0812">Transmembrane</keyword>
<dbReference type="RefSeq" id="WP_232086192.1">
    <property type="nucleotide sequence ID" value="NZ_LR822020.1"/>
</dbReference>
<evidence type="ECO:0000313" key="4">
    <source>
        <dbReference type="Proteomes" id="UP000509791"/>
    </source>
</evidence>
<organism evidence="3 4">
    <name type="scientific">Streptococcus thermophilus</name>
    <dbReference type="NCBI Taxonomy" id="1308"/>
    <lineage>
        <taxon>Bacteria</taxon>
        <taxon>Bacillati</taxon>
        <taxon>Bacillota</taxon>
        <taxon>Bacilli</taxon>
        <taxon>Lactobacillales</taxon>
        <taxon>Streptococcaceae</taxon>
        <taxon>Streptococcus</taxon>
    </lineage>
</organism>
<dbReference type="EMBL" id="LR822027">
    <property type="protein sequence ID" value="CAD0151578.1"/>
    <property type="molecule type" value="Genomic_DNA"/>
</dbReference>
<evidence type="ECO:0000313" key="3">
    <source>
        <dbReference type="EMBL" id="CAD0151578.1"/>
    </source>
</evidence>
<dbReference type="AlphaFoldDB" id="A0A7U7C6A7"/>